<proteinExistence type="predicted"/>
<comment type="caution">
    <text evidence="1">The sequence shown here is derived from an EMBL/GenBank/DDBJ whole genome shotgun (WGS) entry which is preliminary data.</text>
</comment>
<dbReference type="AlphaFoldDB" id="U2PSN2"/>
<evidence type="ECO:0000313" key="1">
    <source>
        <dbReference type="EMBL" id="ERK46794.1"/>
    </source>
</evidence>
<sequence length="43" mass="4928">MEDYKKESKVLDSYLEDLTDLDELEDLESPAVFAGSWFLIVSS</sequence>
<evidence type="ECO:0000313" key="2">
    <source>
        <dbReference type="Proteomes" id="UP000016658"/>
    </source>
</evidence>
<organism evidence="1 2">
    <name type="scientific">Faecalitalea cylindroides ATCC 27803</name>
    <dbReference type="NCBI Taxonomy" id="649755"/>
    <lineage>
        <taxon>Bacteria</taxon>
        <taxon>Bacillati</taxon>
        <taxon>Bacillota</taxon>
        <taxon>Erysipelotrichia</taxon>
        <taxon>Erysipelotrichales</taxon>
        <taxon>Erysipelotrichaceae</taxon>
        <taxon>Faecalitalea</taxon>
    </lineage>
</organism>
<protein>
    <submittedName>
        <fullName evidence="1">Uncharacterized protein</fullName>
    </submittedName>
</protein>
<reference evidence="1 2" key="1">
    <citation type="submission" date="2013-06" db="EMBL/GenBank/DDBJ databases">
        <authorList>
            <person name="Weinstock G."/>
            <person name="Sodergren E."/>
            <person name="Lobos E.A."/>
            <person name="Fulton L."/>
            <person name="Fulton R."/>
            <person name="Courtney L."/>
            <person name="Fronick C."/>
            <person name="O'Laughlin M."/>
            <person name="Godfrey J."/>
            <person name="Wilson R.M."/>
            <person name="Miner T."/>
            <person name="Farmer C."/>
            <person name="Delehaunty K."/>
            <person name="Cordes M."/>
            <person name="Minx P."/>
            <person name="Tomlinson C."/>
            <person name="Chen J."/>
            <person name="Wollam A."/>
            <person name="Pepin K.H."/>
            <person name="Bhonagiri V."/>
            <person name="Zhang X."/>
            <person name="Warren W."/>
            <person name="Mitreva M."/>
            <person name="Mardis E.R."/>
            <person name="Wilson R.K."/>
        </authorList>
    </citation>
    <scope>NUCLEOTIDE SEQUENCE [LARGE SCALE GENOMIC DNA]</scope>
    <source>
        <strain evidence="1 2">ATCC 27803</strain>
    </source>
</reference>
<dbReference type="RefSeq" id="WP_262359494.1">
    <property type="nucleotide sequence ID" value="NZ_KI270975.1"/>
</dbReference>
<dbReference type="Proteomes" id="UP000016658">
    <property type="component" value="Unassembled WGS sequence"/>
</dbReference>
<gene>
    <name evidence="1" type="ORF">HMPREF0367_00343</name>
</gene>
<name>U2PSN2_9FIRM</name>
<dbReference type="HOGENOM" id="CLU_3233850_0_0_9"/>
<accession>U2PSN2</accession>
<dbReference type="EMBL" id="AWVI01000018">
    <property type="protein sequence ID" value="ERK46794.1"/>
    <property type="molecule type" value="Genomic_DNA"/>
</dbReference>